<gene>
    <name evidence="1" type="ORF">GBB65_02630</name>
</gene>
<protein>
    <submittedName>
        <fullName evidence="1">Uncharacterized protein</fullName>
    </submittedName>
</protein>
<dbReference type="Proteomes" id="UP000451234">
    <property type="component" value="Unassembled WGS sequence"/>
</dbReference>
<comment type="caution">
    <text evidence="1">The sequence shown here is derived from an EMBL/GenBank/DDBJ whole genome shotgun (WGS) entry which is preliminary data.</text>
</comment>
<dbReference type="EMBL" id="WDRV01000002">
    <property type="protein sequence ID" value="KAB7323648.1"/>
    <property type="molecule type" value="Genomic_DNA"/>
</dbReference>
<dbReference type="AlphaFoldDB" id="A0A6I1CTJ2"/>
<name>A0A6I1CTJ2_BIFLN</name>
<sequence length="96" mass="10995">MSDKDMVTVYERRDGSKPGLWRVYGCLAWDVFCSFSLAVGITSKNTMMVIVQAFCLLCFLGLTVWQLNHLTWNITNYRVRISSNLEKGAHVEQSDK</sequence>
<evidence type="ECO:0000313" key="2">
    <source>
        <dbReference type="Proteomes" id="UP000451234"/>
    </source>
</evidence>
<accession>A0A6I1CTJ2</accession>
<reference evidence="1 2" key="1">
    <citation type="journal article" date="2019" name="Nat. Med.">
        <title>A library of human gut bacterial isolates paired with longitudinal multiomics data enables mechanistic microbiome research.</title>
        <authorList>
            <person name="Poyet M."/>
            <person name="Groussin M."/>
            <person name="Gibbons S.M."/>
            <person name="Avila-Pacheco J."/>
            <person name="Jiang X."/>
            <person name="Kearney S.M."/>
            <person name="Perrotta A.R."/>
            <person name="Berdy B."/>
            <person name="Zhao S."/>
            <person name="Lieberman T.D."/>
            <person name="Swanson P.K."/>
            <person name="Smith M."/>
            <person name="Roesemann S."/>
            <person name="Alexander J.E."/>
            <person name="Rich S.A."/>
            <person name="Livny J."/>
            <person name="Vlamakis H."/>
            <person name="Clish C."/>
            <person name="Bullock K."/>
            <person name="Deik A."/>
            <person name="Scott J."/>
            <person name="Pierce K.A."/>
            <person name="Xavier R.J."/>
            <person name="Alm E.J."/>
        </authorList>
    </citation>
    <scope>NUCLEOTIDE SEQUENCE [LARGE SCALE GENOMIC DNA]</scope>
    <source>
        <strain evidence="1 2">BIOML-A75</strain>
    </source>
</reference>
<proteinExistence type="predicted"/>
<evidence type="ECO:0000313" key="1">
    <source>
        <dbReference type="EMBL" id="KAB7323648.1"/>
    </source>
</evidence>
<organism evidence="1 2">
    <name type="scientific">Bifidobacterium longum</name>
    <dbReference type="NCBI Taxonomy" id="216816"/>
    <lineage>
        <taxon>Bacteria</taxon>
        <taxon>Bacillati</taxon>
        <taxon>Actinomycetota</taxon>
        <taxon>Actinomycetes</taxon>
        <taxon>Bifidobacteriales</taxon>
        <taxon>Bifidobacteriaceae</taxon>
        <taxon>Bifidobacterium</taxon>
    </lineage>
</organism>